<dbReference type="PANTHER" id="PTHR13389">
    <property type="entry name" value="PUMILIO HOMOLOG 3"/>
    <property type="match status" value="1"/>
</dbReference>
<evidence type="ECO:0000256" key="1">
    <source>
        <dbReference type="ARBA" id="ARBA00022737"/>
    </source>
</evidence>
<keyword evidence="1" id="KW-0677">Repeat</keyword>
<sequence length="774" mass="83411">MAAMKRKEAGGAVGGEKGRPKKAKVDQSRQIGKNFKEGTSVKVFNKSDKAGAGKGFEFKGRKNDGAHASGGKALSKASKFAKYPKPGGDAKQEEEKVLLSRKDRKELTEERKKARNTNYDMIRDAVAIWNKMIQKNVKAKERNELAGGLLACIKGKIAEVAFSHTASRVVQALVKFGSETERAAVFDELRTHILELARNTYGHFIILRMLDRANKDQLQHIMNALHGHVVSLLRHPSGSAVVEHAFSTVATGKQKAELVSEFYAEEYRRFKGVETGGQGKLADILATAPPSKKAAILKHTFLALQPILEKGIVDHSILHRVLAEYLGAQPPKSMVEDIVENLSGPLLLRMVHTKDGAEVGVAVVTAGGAKERKKIVKALKGTVGKVLEDEYGNVVLLRLLELTDDTTLINKGVMPEILGANLKDLVLHKYARRVFLHLLAPLSPRYFPQMVVSLLQPPRIPTPKEEAAAKARAEAFKAQFAEPSGAQPTVPHMEPVKNEEGEEADAVMGDGNGEEEAAGPSGEGEGDGKKKRKRGGVSIAEKKKAAEKEFVDDGPMVGASKKDPALRRLELLQGSGLAKELVATCAASAGEFLRSQWACDVIFEVARGGADGILHRVDGVSVVSVQQAIADEAAEPWPATPEESTSGDETEEHVLDQMFANRTIKKLVDVPAPEGDSSAQPFAAVLYQAIKGRCKKLATGQHSAKVVAALYHCGHEATSKAVRKEVEPLLKSGGLESTKSLFAKPQDAPAVSVAKPESKAAAAEKPRTRKKKAS</sequence>
<feature type="compositionally biased region" description="Basic and acidic residues" evidence="4">
    <location>
        <begin position="45"/>
        <end position="65"/>
    </location>
</feature>
<dbReference type="PROSITE" id="PS50302">
    <property type="entry name" value="PUM"/>
    <property type="match status" value="2"/>
</dbReference>
<feature type="region of interest" description="Disordered" evidence="4">
    <location>
        <begin position="481"/>
        <end position="541"/>
    </location>
</feature>
<feature type="compositionally biased region" description="Basic and acidic residues" evidence="4">
    <location>
        <begin position="756"/>
        <end position="766"/>
    </location>
</feature>
<protein>
    <submittedName>
        <fullName evidence="6">Pumilio RNA-binding repeat proteins</fullName>
    </submittedName>
</protein>
<dbReference type="InterPro" id="IPR011989">
    <property type="entry name" value="ARM-like"/>
</dbReference>
<dbReference type="OrthoDB" id="497380at2759"/>
<dbReference type="SUPFAM" id="SSF48371">
    <property type="entry name" value="ARM repeat"/>
    <property type="match status" value="1"/>
</dbReference>
<gene>
    <name evidence="6" type="ORF">KFL_004040120</name>
</gene>
<dbReference type="AlphaFoldDB" id="A0A1Y1IDW5"/>
<dbReference type="InterPro" id="IPR033133">
    <property type="entry name" value="PUM-HD"/>
</dbReference>
<dbReference type="Pfam" id="PF08144">
    <property type="entry name" value="CPL"/>
    <property type="match status" value="1"/>
</dbReference>
<organism evidence="6 7">
    <name type="scientific">Klebsormidium nitens</name>
    <name type="common">Green alga</name>
    <name type="synonym">Ulothrix nitens</name>
    <dbReference type="NCBI Taxonomy" id="105231"/>
    <lineage>
        <taxon>Eukaryota</taxon>
        <taxon>Viridiplantae</taxon>
        <taxon>Streptophyta</taxon>
        <taxon>Klebsormidiophyceae</taxon>
        <taxon>Klebsormidiales</taxon>
        <taxon>Klebsormidiaceae</taxon>
        <taxon>Klebsormidium</taxon>
    </lineage>
</organism>
<accession>A0A1Y1IDW5</accession>
<dbReference type="InterPro" id="IPR012959">
    <property type="entry name" value="CPL_dom"/>
</dbReference>
<dbReference type="GO" id="GO:0003729">
    <property type="term" value="F:mRNA binding"/>
    <property type="evidence" value="ECO:0000318"/>
    <property type="project" value="GO_Central"/>
</dbReference>
<evidence type="ECO:0000313" key="7">
    <source>
        <dbReference type="Proteomes" id="UP000054558"/>
    </source>
</evidence>
<evidence type="ECO:0000259" key="5">
    <source>
        <dbReference type="PROSITE" id="PS50303"/>
    </source>
</evidence>
<dbReference type="GO" id="GO:0006417">
    <property type="term" value="P:regulation of translation"/>
    <property type="evidence" value="ECO:0000318"/>
    <property type="project" value="GO_Central"/>
</dbReference>
<evidence type="ECO:0000256" key="2">
    <source>
        <dbReference type="ARBA" id="ARBA00022884"/>
    </source>
</evidence>
<evidence type="ECO:0000256" key="3">
    <source>
        <dbReference type="PROSITE-ProRule" id="PRU00317"/>
    </source>
</evidence>
<reference evidence="6 7" key="1">
    <citation type="journal article" date="2014" name="Nat. Commun.">
        <title>Klebsormidium flaccidum genome reveals primary factors for plant terrestrial adaptation.</title>
        <authorList>
            <person name="Hori K."/>
            <person name="Maruyama F."/>
            <person name="Fujisawa T."/>
            <person name="Togashi T."/>
            <person name="Yamamoto N."/>
            <person name="Seo M."/>
            <person name="Sato S."/>
            <person name="Yamada T."/>
            <person name="Mori H."/>
            <person name="Tajima N."/>
            <person name="Moriyama T."/>
            <person name="Ikeuchi M."/>
            <person name="Watanabe M."/>
            <person name="Wada H."/>
            <person name="Kobayashi K."/>
            <person name="Saito M."/>
            <person name="Masuda T."/>
            <person name="Sasaki-Sekimoto Y."/>
            <person name="Mashiguchi K."/>
            <person name="Awai K."/>
            <person name="Shimojima M."/>
            <person name="Masuda S."/>
            <person name="Iwai M."/>
            <person name="Nobusawa T."/>
            <person name="Narise T."/>
            <person name="Kondo S."/>
            <person name="Saito H."/>
            <person name="Sato R."/>
            <person name="Murakawa M."/>
            <person name="Ihara Y."/>
            <person name="Oshima-Yamada Y."/>
            <person name="Ohtaka K."/>
            <person name="Satoh M."/>
            <person name="Sonobe K."/>
            <person name="Ishii M."/>
            <person name="Ohtani R."/>
            <person name="Kanamori-Sato M."/>
            <person name="Honoki R."/>
            <person name="Miyazaki D."/>
            <person name="Mochizuki H."/>
            <person name="Umetsu J."/>
            <person name="Higashi K."/>
            <person name="Shibata D."/>
            <person name="Kamiya Y."/>
            <person name="Sato N."/>
            <person name="Nakamura Y."/>
            <person name="Tabata S."/>
            <person name="Ida S."/>
            <person name="Kurokawa K."/>
            <person name="Ohta H."/>
        </authorList>
    </citation>
    <scope>NUCLEOTIDE SEQUENCE [LARGE SCALE GENOMIC DNA]</scope>
    <source>
        <strain evidence="6 7">NIES-2285</strain>
    </source>
</reference>
<feature type="repeat" description="Pumilio" evidence="3">
    <location>
        <begin position="152"/>
        <end position="187"/>
    </location>
</feature>
<dbReference type="Gene3D" id="1.25.10.10">
    <property type="entry name" value="Leucine-rich Repeat Variant"/>
    <property type="match status" value="1"/>
</dbReference>
<dbReference type="GO" id="GO:0005730">
    <property type="term" value="C:nucleolus"/>
    <property type="evidence" value="ECO:0000318"/>
    <property type="project" value="GO_Central"/>
</dbReference>
<keyword evidence="7" id="KW-1185">Reference proteome</keyword>
<dbReference type="InterPro" id="IPR016024">
    <property type="entry name" value="ARM-type_fold"/>
</dbReference>
<dbReference type="PROSITE" id="PS50303">
    <property type="entry name" value="PUM_HD"/>
    <property type="match status" value="1"/>
</dbReference>
<feature type="repeat" description="Pumilio" evidence="3">
    <location>
        <begin position="188"/>
        <end position="223"/>
    </location>
</feature>
<dbReference type="Pfam" id="PF00806">
    <property type="entry name" value="PUF"/>
    <property type="match status" value="3"/>
</dbReference>
<feature type="region of interest" description="Disordered" evidence="4">
    <location>
        <begin position="1"/>
        <end position="111"/>
    </location>
</feature>
<feature type="compositionally biased region" description="Basic and acidic residues" evidence="4">
    <location>
        <begin position="88"/>
        <end position="111"/>
    </location>
</feature>
<dbReference type="EMBL" id="DF237353">
    <property type="protein sequence ID" value="GAQ88152.1"/>
    <property type="molecule type" value="Genomic_DNA"/>
</dbReference>
<keyword evidence="2" id="KW-0694">RNA-binding</keyword>
<dbReference type="SMR" id="A0A1Y1IDW5"/>
<dbReference type="OMA" id="GKCEMWA"/>
<feature type="region of interest" description="Disordered" evidence="4">
    <location>
        <begin position="734"/>
        <end position="774"/>
    </location>
</feature>
<dbReference type="InterPro" id="IPR040059">
    <property type="entry name" value="PUM3"/>
</dbReference>
<dbReference type="SMART" id="SM00025">
    <property type="entry name" value="Pumilio"/>
    <property type="match status" value="5"/>
</dbReference>
<name>A0A1Y1IDW5_KLENI</name>
<feature type="domain" description="PUM-HD" evidence="5">
    <location>
        <begin position="128"/>
        <end position="480"/>
    </location>
</feature>
<dbReference type="InterPro" id="IPR001313">
    <property type="entry name" value="Pumilio_RNA-bd_rpt"/>
</dbReference>
<evidence type="ECO:0000256" key="4">
    <source>
        <dbReference type="SAM" id="MobiDB-lite"/>
    </source>
</evidence>
<evidence type="ECO:0000313" key="6">
    <source>
        <dbReference type="EMBL" id="GAQ88152.1"/>
    </source>
</evidence>
<proteinExistence type="predicted"/>
<dbReference type="STRING" id="105231.A0A1Y1IDW5"/>
<dbReference type="Proteomes" id="UP000054558">
    <property type="component" value="Unassembled WGS sequence"/>
</dbReference>
<dbReference type="PANTHER" id="PTHR13389:SF0">
    <property type="entry name" value="PUMILIO HOMOLOG 3"/>
    <property type="match status" value="1"/>
</dbReference>